<dbReference type="SUPFAM" id="SSF53613">
    <property type="entry name" value="Ribokinase-like"/>
    <property type="match status" value="1"/>
</dbReference>
<dbReference type="PROSITE" id="PS00894">
    <property type="entry name" value="HTH_DEOR_1"/>
    <property type="match status" value="1"/>
</dbReference>
<feature type="binding site" evidence="12">
    <location>
        <position position="352"/>
    </location>
    <ligand>
        <name>substrate</name>
    </ligand>
</feature>
<name>A0A264VRZ1_PRORE</name>
<keyword evidence="3 12" id="KW-0547">Nucleotide-binding</keyword>
<dbReference type="PANTHER" id="PTHR10584:SF166">
    <property type="entry name" value="RIBOKINASE"/>
    <property type="match status" value="1"/>
</dbReference>
<dbReference type="InterPro" id="IPR029056">
    <property type="entry name" value="Ribokinase-like"/>
</dbReference>
<evidence type="ECO:0000313" key="16">
    <source>
        <dbReference type="Proteomes" id="UP000216001"/>
    </source>
</evidence>
<comment type="cofactor">
    <cofactor evidence="12">
        <name>Mg(2+)</name>
        <dbReference type="ChEBI" id="CHEBI:18420"/>
    </cofactor>
    <text evidence="12">Requires a divalent cation, most likely magnesium in vivo, as an electrophilic catalyst to aid phosphoryl group transfer. It is the chelate of the metal and the nucleotide that is the actual substrate.</text>
</comment>
<dbReference type="UniPathway" id="UPA00916">
    <property type="reaction ID" value="UER00889"/>
</dbReference>
<feature type="binding site" evidence="12">
    <location>
        <position position="348"/>
    </location>
    <ligand>
        <name>K(+)</name>
        <dbReference type="ChEBI" id="CHEBI:29103"/>
    </ligand>
</feature>
<feature type="binding site" evidence="12">
    <location>
        <position position="284"/>
    </location>
    <ligand>
        <name>ATP</name>
        <dbReference type="ChEBI" id="CHEBI:30616"/>
    </ligand>
</feature>
<dbReference type="GO" id="GO:0003700">
    <property type="term" value="F:DNA-binding transcription factor activity"/>
    <property type="evidence" value="ECO:0007669"/>
    <property type="project" value="InterPro"/>
</dbReference>
<protein>
    <recommendedName>
        <fullName evidence="12">Ribokinase</fullName>
        <shortName evidence="12">RK</shortName>
        <ecNumber evidence="12">2.7.1.15</ecNumber>
    </recommendedName>
</protein>
<dbReference type="SUPFAM" id="SSF46785">
    <property type="entry name" value="Winged helix' DNA-binding domain"/>
    <property type="match status" value="1"/>
</dbReference>
<evidence type="ECO:0000256" key="6">
    <source>
        <dbReference type="ARBA" id="ARBA00022842"/>
    </source>
</evidence>
<reference evidence="14" key="2">
    <citation type="submission" date="2021-07" db="EMBL/GenBank/DDBJ databases">
        <authorList>
            <person name="Stanton E."/>
        </authorList>
    </citation>
    <scope>NUCLEOTIDE SEQUENCE</scope>
    <source>
        <strain evidence="14">2021EL-01139</strain>
    </source>
</reference>
<organism evidence="15 16">
    <name type="scientific">Providencia rettgeri</name>
    <dbReference type="NCBI Taxonomy" id="587"/>
    <lineage>
        <taxon>Bacteria</taxon>
        <taxon>Pseudomonadati</taxon>
        <taxon>Pseudomonadota</taxon>
        <taxon>Gammaproteobacteria</taxon>
        <taxon>Enterobacterales</taxon>
        <taxon>Morganellaceae</taxon>
        <taxon>Providencia</taxon>
    </lineage>
</organism>
<dbReference type="HAMAP" id="MF_01987">
    <property type="entry name" value="Ribokinase"/>
    <property type="match status" value="1"/>
</dbReference>
<keyword evidence="2 12" id="KW-0479">Metal-binding</keyword>
<dbReference type="InterPro" id="IPR018356">
    <property type="entry name" value="Tscrpt_reg_HTH_DeoR_CS"/>
</dbReference>
<comment type="pathway">
    <text evidence="12">Carbohydrate metabolism; D-ribose degradation; D-ribose 5-phosphate from beta-D-ribopyranose: step 2/2.</text>
</comment>
<dbReference type="InterPro" id="IPR001034">
    <property type="entry name" value="DeoR_HTH"/>
</dbReference>
<keyword evidence="6 12" id="KW-0460">Magnesium</keyword>
<evidence type="ECO:0000256" key="7">
    <source>
        <dbReference type="ARBA" id="ARBA00022958"/>
    </source>
</evidence>
<evidence type="ECO:0000256" key="4">
    <source>
        <dbReference type="ARBA" id="ARBA00022777"/>
    </source>
</evidence>
<comment type="function">
    <text evidence="12">Catalyzes the phosphorylation of ribose at O-5 in a reaction requiring ATP and magnesium. The resulting D-ribose-5-phosphate can then be used either for sythesis of nucleotides, histidine, and tryptophan, or as a component of the pentose phosphate pathway.</text>
</comment>
<keyword evidence="4 12" id="KW-0418">Kinase</keyword>
<comment type="similarity">
    <text evidence="12">Belongs to the carbohydrate kinase PfkB family. Ribokinase subfamily.</text>
</comment>
<dbReference type="Pfam" id="PF00294">
    <property type="entry name" value="PfkB"/>
    <property type="match status" value="1"/>
</dbReference>
<keyword evidence="5 12" id="KW-0067">ATP-binding</keyword>
<feature type="binding site" evidence="12">
    <location>
        <position position="240"/>
    </location>
    <ligand>
        <name>substrate</name>
    </ligand>
</feature>
<feature type="binding site" evidence="12">
    <location>
        <position position="387"/>
    </location>
    <ligand>
        <name>K(+)</name>
        <dbReference type="ChEBI" id="CHEBI:29103"/>
    </ligand>
</feature>
<dbReference type="GO" id="GO:0019303">
    <property type="term" value="P:D-ribose catabolic process"/>
    <property type="evidence" value="ECO:0007669"/>
    <property type="project" value="UniProtKB-UniRule"/>
</dbReference>
<evidence type="ECO:0000256" key="2">
    <source>
        <dbReference type="ARBA" id="ARBA00022723"/>
    </source>
</evidence>
<evidence type="ECO:0000313" key="14">
    <source>
        <dbReference type="EMBL" id="MBW3117070.1"/>
    </source>
</evidence>
<comment type="caution">
    <text evidence="15">The sequence shown here is derived from an EMBL/GenBank/DDBJ whole genome shotgun (WGS) entry which is preliminary data.</text>
</comment>
<feature type="binding site" evidence="12">
    <location>
        <position position="382"/>
    </location>
    <ligand>
        <name>K(+)</name>
        <dbReference type="ChEBI" id="CHEBI:29103"/>
    </ligand>
</feature>
<dbReference type="PRINTS" id="PR00990">
    <property type="entry name" value="RIBOKINASE"/>
</dbReference>
<keyword evidence="1 12" id="KW-0808">Transferase</keyword>
<evidence type="ECO:0000313" key="15">
    <source>
        <dbReference type="EMBL" id="OZS74094.1"/>
    </source>
</evidence>
<feature type="domain" description="HTH deoR-type" evidence="13">
    <location>
        <begin position="3"/>
        <end position="58"/>
    </location>
</feature>
<reference evidence="15 16" key="1">
    <citation type="submission" date="2017-07" db="EMBL/GenBank/DDBJ databases">
        <title>blaIMP-27 on transferable plasmids in Proteus mirabilis and Providencia rettgeri.</title>
        <authorList>
            <person name="Potter R."/>
        </authorList>
    </citation>
    <scope>NUCLEOTIDE SEQUENCE [LARGE SCALE GENOMIC DNA]</scope>
    <source>
        <strain evidence="15 16">PR1</strain>
    </source>
</reference>
<keyword evidence="7 12" id="KW-0630">Potassium</keyword>
<evidence type="ECO:0000259" key="13">
    <source>
        <dbReference type="PROSITE" id="PS51000"/>
    </source>
</evidence>
<proteinExistence type="inferred from homology"/>
<feature type="binding site" evidence="12">
    <location>
        <begin position="320"/>
        <end position="325"/>
    </location>
    <ligand>
        <name>ATP</name>
        <dbReference type="ChEBI" id="CHEBI:30616"/>
    </ligand>
</feature>
<dbReference type="GO" id="GO:0004747">
    <property type="term" value="F:ribokinase activity"/>
    <property type="evidence" value="ECO:0007669"/>
    <property type="project" value="UniProtKB-UniRule"/>
</dbReference>
<evidence type="ECO:0000256" key="12">
    <source>
        <dbReference type="HAMAP-Rule" id="MF_01987"/>
    </source>
</evidence>
<dbReference type="PROSITE" id="PS51000">
    <property type="entry name" value="HTH_DEOR_2"/>
    <property type="match status" value="1"/>
</dbReference>
<evidence type="ECO:0000256" key="5">
    <source>
        <dbReference type="ARBA" id="ARBA00022840"/>
    </source>
</evidence>
<dbReference type="GO" id="GO:0005524">
    <property type="term" value="F:ATP binding"/>
    <property type="evidence" value="ECO:0007669"/>
    <property type="project" value="UniProtKB-UniRule"/>
</dbReference>
<keyword evidence="12" id="KW-0963">Cytoplasm</keyword>
<comment type="activity regulation">
    <text evidence="12">Activated by a monovalent cation that binds near, but not in, the active site. The most likely occupant of the site in vivo is potassium. Ion binding induces a conformational change that may alter substrate affinity.</text>
</comment>
<dbReference type="GO" id="GO:0046872">
    <property type="term" value="F:metal ion binding"/>
    <property type="evidence" value="ECO:0007669"/>
    <property type="project" value="UniProtKB-KW"/>
</dbReference>
<dbReference type="RefSeq" id="WP_004265251.1">
    <property type="nucleotide sequence ID" value="NZ_AP022373.1"/>
</dbReference>
<dbReference type="SMART" id="SM00420">
    <property type="entry name" value="HTH_DEOR"/>
    <property type="match status" value="1"/>
</dbReference>
<keyword evidence="11 12" id="KW-0119">Carbohydrate metabolism</keyword>
<keyword evidence="8" id="KW-0805">Transcription regulation</keyword>
<dbReference type="InterPro" id="IPR036388">
    <property type="entry name" value="WH-like_DNA-bd_sf"/>
</dbReference>
<evidence type="ECO:0000256" key="1">
    <source>
        <dbReference type="ARBA" id="ARBA00022679"/>
    </source>
</evidence>
<dbReference type="InterPro" id="IPR011611">
    <property type="entry name" value="PfkB_dom"/>
</dbReference>
<evidence type="ECO:0000256" key="9">
    <source>
        <dbReference type="ARBA" id="ARBA00023125"/>
    </source>
</evidence>
<feature type="binding site" evidence="12">
    <location>
        <begin position="138"/>
        <end position="142"/>
    </location>
    <ligand>
        <name>substrate</name>
    </ligand>
</feature>
<dbReference type="EMBL" id="NOWC01000015">
    <property type="protein sequence ID" value="OZS74094.1"/>
    <property type="molecule type" value="Genomic_DNA"/>
</dbReference>
<dbReference type="InterPro" id="IPR002139">
    <property type="entry name" value="Ribo/fructo_kinase"/>
</dbReference>
<keyword evidence="9" id="KW-0238">DNA-binding</keyword>
<comment type="subcellular location">
    <subcellularLocation>
        <location evidence="12">Cytoplasm</location>
    </subcellularLocation>
</comment>
<comment type="subunit">
    <text evidence="12">Homodimer.</text>
</comment>
<dbReference type="PANTHER" id="PTHR10584">
    <property type="entry name" value="SUGAR KINASE"/>
    <property type="match status" value="1"/>
</dbReference>
<sequence length="414" mass="45276">MKKQERQKAIRIKLITDKKAYVSELAKELSVTTRTIRNDLNELCQSTLFSLFHGGVQLKNTPDDESLFEQSFTETILNGFKSGKDIAPNSNRTTQNSYINESVYILGSFNVDIVSEITALPQIGQTIRASATHFYAGGKGTNQAIAAAKINNNVHLTVKLGSDEFSKKAKRYLTKTEISSFSFLINEMSPTGIAIVWVSDATGDNMISVTLGANETFTEEDILLDIDIIRNCRVFLTQLENNFPITRYAIMQAKLGKAIVVLNPAPYVPEIKEILHLIDIITPNKIEAEALSGVVIDDINSAKNAAKSIHIQGAKSVIITLGNQGCLIFDGKVYTHIPAYKSAVVDTSGAADAFTGALAAYIANGKELVNAAQYASAFASLKVERKGASNMPSNSLVYHRKQQLFRELFSPLSL</sequence>
<dbReference type="EMBL" id="JAHWLI010000032">
    <property type="protein sequence ID" value="MBW3117070.1"/>
    <property type="molecule type" value="Genomic_DNA"/>
</dbReference>
<evidence type="ECO:0000256" key="3">
    <source>
        <dbReference type="ARBA" id="ARBA00022741"/>
    </source>
</evidence>
<dbReference type="Proteomes" id="UP001155882">
    <property type="component" value="Unassembled WGS sequence"/>
</dbReference>
<dbReference type="Proteomes" id="UP000216001">
    <property type="component" value="Unassembled WGS sequence"/>
</dbReference>
<comment type="caution">
    <text evidence="12">Lacks conserved residue(s) required for the propagation of feature annotation.</text>
</comment>
<dbReference type="Pfam" id="PF08220">
    <property type="entry name" value="HTH_DeoR"/>
    <property type="match status" value="1"/>
</dbReference>
<dbReference type="GO" id="GO:0003677">
    <property type="term" value="F:DNA binding"/>
    <property type="evidence" value="ECO:0007669"/>
    <property type="project" value="UniProtKB-KW"/>
</dbReference>
<dbReference type="EC" id="2.7.1.15" evidence="12"/>
<evidence type="ECO:0000256" key="10">
    <source>
        <dbReference type="ARBA" id="ARBA00023163"/>
    </source>
</evidence>
<feature type="binding site" evidence="12">
    <location>
        <position position="385"/>
    </location>
    <ligand>
        <name>K(+)</name>
        <dbReference type="ChEBI" id="CHEBI:29103"/>
    </ligand>
</feature>
<evidence type="ECO:0000256" key="11">
    <source>
        <dbReference type="ARBA" id="ARBA00023277"/>
    </source>
</evidence>
<dbReference type="InterPro" id="IPR011877">
    <property type="entry name" value="Ribokinase"/>
</dbReference>
<dbReference type="AlphaFoldDB" id="A0A264VRZ1"/>
<evidence type="ECO:0000256" key="8">
    <source>
        <dbReference type="ARBA" id="ARBA00023015"/>
    </source>
</evidence>
<feature type="binding site" evidence="12">
    <location>
        <begin position="110"/>
        <end position="112"/>
    </location>
    <ligand>
        <name>substrate</name>
    </ligand>
</feature>
<keyword evidence="10" id="KW-0804">Transcription</keyword>
<dbReference type="Gene3D" id="3.40.1190.20">
    <property type="match status" value="1"/>
</dbReference>
<gene>
    <name evidence="12" type="primary">rbsK</name>
    <name evidence="15" type="ORF">CHI95_13455</name>
    <name evidence="14" type="ORF">KYI77_11480</name>
</gene>
<dbReference type="Gene3D" id="1.10.10.10">
    <property type="entry name" value="Winged helix-like DNA-binding domain superfamily/Winged helix DNA-binding domain"/>
    <property type="match status" value="1"/>
</dbReference>
<comment type="catalytic activity">
    <reaction evidence="12">
        <text>D-ribose + ATP = D-ribose 5-phosphate + ADP + H(+)</text>
        <dbReference type="Rhea" id="RHEA:13697"/>
        <dbReference type="ChEBI" id="CHEBI:15378"/>
        <dbReference type="ChEBI" id="CHEBI:30616"/>
        <dbReference type="ChEBI" id="CHEBI:47013"/>
        <dbReference type="ChEBI" id="CHEBI:78346"/>
        <dbReference type="ChEBI" id="CHEBI:456216"/>
        <dbReference type="EC" id="2.7.1.15"/>
    </reaction>
</comment>
<accession>A0A264VRZ1</accession>
<feature type="active site" description="Proton acceptor" evidence="12">
    <location>
        <position position="352"/>
    </location>
</feature>
<dbReference type="GO" id="GO:0005829">
    <property type="term" value="C:cytosol"/>
    <property type="evidence" value="ECO:0007669"/>
    <property type="project" value="TreeGrafter"/>
</dbReference>
<feature type="binding site" evidence="12">
    <location>
        <position position="346"/>
    </location>
    <ligand>
        <name>K(+)</name>
        <dbReference type="ChEBI" id="CHEBI:29103"/>
    </ligand>
</feature>
<dbReference type="InterPro" id="IPR036390">
    <property type="entry name" value="WH_DNA-bd_sf"/>
</dbReference>
<dbReference type="CDD" id="cd01174">
    <property type="entry name" value="ribokinase"/>
    <property type="match status" value="1"/>
</dbReference>